<dbReference type="InterPro" id="IPR058680">
    <property type="entry name" value="NBD_SMAX1-like"/>
</dbReference>
<dbReference type="EMBL" id="JBBWWR010000012">
    <property type="protein sequence ID" value="KAK8958505.1"/>
    <property type="molecule type" value="Genomic_DNA"/>
</dbReference>
<protein>
    <recommendedName>
        <fullName evidence="4">SMAX1-like nucleotide binding domain-containing protein</fullName>
    </recommendedName>
</protein>
<evidence type="ECO:0000256" key="1">
    <source>
        <dbReference type="ARBA" id="ARBA00008675"/>
    </source>
</evidence>
<evidence type="ECO:0000313" key="6">
    <source>
        <dbReference type="Proteomes" id="UP001412067"/>
    </source>
</evidence>
<evidence type="ECO:0000259" key="4">
    <source>
        <dbReference type="Pfam" id="PF23569"/>
    </source>
</evidence>
<comment type="caution">
    <text evidence="5">The sequence shown here is derived from an EMBL/GenBank/DDBJ whole genome shotgun (WGS) entry which is preliminary data.</text>
</comment>
<reference evidence="5 6" key="1">
    <citation type="journal article" date="2022" name="Nat. Plants">
        <title>Genomes of leafy and leafless Platanthera orchids illuminate the evolution of mycoheterotrophy.</title>
        <authorList>
            <person name="Li M.H."/>
            <person name="Liu K.W."/>
            <person name="Li Z."/>
            <person name="Lu H.C."/>
            <person name="Ye Q.L."/>
            <person name="Zhang D."/>
            <person name="Wang J.Y."/>
            <person name="Li Y.F."/>
            <person name="Zhong Z.M."/>
            <person name="Liu X."/>
            <person name="Yu X."/>
            <person name="Liu D.K."/>
            <person name="Tu X.D."/>
            <person name="Liu B."/>
            <person name="Hao Y."/>
            <person name="Liao X.Y."/>
            <person name="Jiang Y.T."/>
            <person name="Sun W.H."/>
            <person name="Chen J."/>
            <person name="Chen Y.Q."/>
            <person name="Ai Y."/>
            <person name="Zhai J.W."/>
            <person name="Wu S.S."/>
            <person name="Zhou Z."/>
            <person name="Hsiao Y.Y."/>
            <person name="Wu W.L."/>
            <person name="Chen Y.Y."/>
            <person name="Lin Y.F."/>
            <person name="Hsu J.L."/>
            <person name="Li C.Y."/>
            <person name="Wang Z.W."/>
            <person name="Zhao X."/>
            <person name="Zhong W.Y."/>
            <person name="Ma X.K."/>
            <person name="Ma L."/>
            <person name="Huang J."/>
            <person name="Chen G.Z."/>
            <person name="Huang M.Z."/>
            <person name="Huang L."/>
            <person name="Peng D.H."/>
            <person name="Luo Y.B."/>
            <person name="Zou S.Q."/>
            <person name="Chen S.P."/>
            <person name="Lan S."/>
            <person name="Tsai W.C."/>
            <person name="Van de Peer Y."/>
            <person name="Liu Z.J."/>
        </authorList>
    </citation>
    <scope>NUCLEOTIDE SEQUENCE [LARGE SCALE GENOMIC DNA]</scope>
    <source>
        <strain evidence="5">Lor288</strain>
    </source>
</reference>
<keyword evidence="2" id="KW-0677">Repeat</keyword>
<dbReference type="InterPro" id="IPR051650">
    <property type="entry name" value="SL_signaling_regulator"/>
</dbReference>
<dbReference type="PANTHER" id="PTHR43572">
    <property type="entry name" value="CHAPERONE PROTEIN CLPD, CHLOROPLASTIC"/>
    <property type="match status" value="1"/>
</dbReference>
<dbReference type="PANTHER" id="PTHR43572:SF31">
    <property type="entry name" value="PROTEIN SMAX1-LIKE 3"/>
    <property type="match status" value="1"/>
</dbReference>
<name>A0ABR2M4D5_9ASPA</name>
<evidence type="ECO:0000256" key="3">
    <source>
        <dbReference type="SAM" id="MobiDB-lite"/>
    </source>
</evidence>
<dbReference type="Proteomes" id="UP001412067">
    <property type="component" value="Unassembled WGS sequence"/>
</dbReference>
<dbReference type="Pfam" id="PF23569">
    <property type="entry name" value="NBD_SMAX1"/>
    <property type="match status" value="1"/>
</dbReference>
<keyword evidence="6" id="KW-1185">Reference proteome</keyword>
<feature type="region of interest" description="Disordered" evidence="3">
    <location>
        <begin position="130"/>
        <end position="160"/>
    </location>
</feature>
<sequence length="440" mass="49371">MGIATYQTYMKCQVGNPSLEIVWALQPLTVPAGSLGLSLNGDRHCGTRNLCRSNIINGVWPMLEDTAENQVTCSTYRPINVDKDAEGSTSSTLPSWLQQFKENNKRDARDEDCLGSHHRLHQNHISEMQFQFSSSPPSSSPISSYIHQDQHQNHHPWSPWRQNHARLSESIAGGFKTNSGALSSTVMDKERFYKFTEVNAENLKSLCNALERTVPWKKSIIPDIASTILQCRAGMMRRNKQDTWLFFHGGDLEAKEKISREIASIIFGLQSFYSVGALHSSSSSTKSDSGADDAVRKKRLRAEGNHGFLNRLAEAVRENPHRVFLVEDIEMEDLNFQMGIRGAMERGSFWGSGGVEIAVRDAIFILSCESFDSSSRVCSPEAKQRVERGEGREKEEKFHCLDLNVCAVDDETAEGWCGEEAEGILDAVDRVFFFKLPEDL</sequence>
<gene>
    <name evidence="5" type="ORF">KSP40_PGU002715</name>
</gene>
<dbReference type="InterPro" id="IPR027417">
    <property type="entry name" value="P-loop_NTPase"/>
</dbReference>
<accession>A0ABR2M4D5</accession>
<dbReference type="SUPFAM" id="SSF52540">
    <property type="entry name" value="P-loop containing nucleoside triphosphate hydrolases"/>
    <property type="match status" value="1"/>
</dbReference>
<dbReference type="Gene3D" id="3.40.50.300">
    <property type="entry name" value="P-loop containing nucleotide triphosphate hydrolases"/>
    <property type="match status" value="1"/>
</dbReference>
<feature type="compositionally biased region" description="Low complexity" evidence="3">
    <location>
        <begin position="133"/>
        <end position="144"/>
    </location>
</feature>
<comment type="similarity">
    <text evidence="1">Belongs to the ClpA/ClpB family.</text>
</comment>
<proteinExistence type="inferred from homology"/>
<evidence type="ECO:0000256" key="2">
    <source>
        <dbReference type="ARBA" id="ARBA00022737"/>
    </source>
</evidence>
<organism evidence="5 6">
    <name type="scientific">Platanthera guangdongensis</name>
    <dbReference type="NCBI Taxonomy" id="2320717"/>
    <lineage>
        <taxon>Eukaryota</taxon>
        <taxon>Viridiplantae</taxon>
        <taxon>Streptophyta</taxon>
        <taxon>Embryophyta</taxon>
        <taxon>Tracheophyta</taxon>
        <taxon>Spermatophyta</taxon>
        <taxon>Magnoliopsida</taxon>
        <taxon>Liliopsida</taxon>
        <taxon>Asparagales</taxon>
        <taxon>Orchidaceae</taxon>
        <taxon>Orchidoideae</taxon>
        <taxon>Orchideae</taxon>
        <taxon>Orchidinae</taxon>
        <taxon>Platanthera</taxon>
    </lineage>
</organism>
<feature type="domain" description="SMAX1-like nucleotide binding" evidence="4">
    <location>
        <begin position="1"/>
        <end position="41"/>
    </location>
</feature>
<evidence type="ECO:0000313" key="5">
    <source>
        <dbReference type="EMBL" id="KAK8958505.1"/>
    </source>
</evidence>